<accession>A0A6A4VV94</accession>
<evidence type="ECO:0000256" key="2">
    <source>
        <dbReference type="ARBA" id="ARBA00009331"/>
    </source>
</evidence>
<proteinExistence type="inferred from homology"/>
<protein>
    <submittedName>
        <fullName evidence="7">Cytochrome c oxidase subunit 7A, mitochondrial</fullName>
    </submittedName>
</protein>
<dbReference type="SUPFAM" id="SSF81419">
    <property type="entry name" value="Mitochondrial cytochrome c oxidase subunit VIIa"/>
    <property type="match status" value="1"/>
</dbReference>
<evidence type="ECO:0000256" key="5">
    <source>
        <dbReference type="ARBA" id="ARBA00023136"/>
    </source>
</evidence>
<sequence length="89" mass="9918">MNFSRIALQSARRLTTSAAVRSSPKDVHPGYLRLREQYAKFQVQDGVPVHLKGGPADRILASLTYLLCAVAVGTVSYTLFYKMAYPQKK</sequence>
<keyword evidence="6" id="KW-0812">Transmembrane</keyword>
<comment type="subcellular location">
    <subcellularLocation>
        <location evidence="1">Mitochondrion inner membrane</location>
    </subcellularLocation>
</comment>
<keyword evidence="6" id="KW-1133">Transmembrane helix</keyword>
<gene>
    <name evidence="7" type="primary">COX7A</name>
    <name evidence="7" type="ORF">FJT64_000900</name>
</gene>
<dbReference type="AlphaFoldDB" id="A0A6A4VV94"/>
<feature type="transmembrane region" description="Helical" evidence="6">
    <location>
        <begin position="59"/>
        <end position="80"/>
    </location>
</feature>
<comment type="similarity">
    <text evidence="2">Belongs to the cytochrome c oxidase VIIa family.</text>
</comment>
<keyword evidence="8" id="KW-1185">Reference proteome</keyword>
<dbReference type="InterPro" id="IPR036539">
    <property type="entry name" value="Cyt_c_oxidase_su7a_sf"/>
</dbReference>
<evidence type="ECO:0000256" key="4">
    <source>
        <dbReference type="ARBA" id="ARBA00023128"/>
    </source>
</evidence>
<keyword evidence="4" id="KW-0496">Mitochondrion</keyword>
<keyword evidence="5 6" id="KW-0472">Membrane</keyword>
<dbReference type="OrthoDB" id="5966508at2759"/>
<name>A0A6A4VV94_AMPAM</name>
<evidence type="ECO:0000256" key="1">
    <source>
        <dbReference type="ARBA" id="ARBA00004273"/>
    </source>
</evidence>
<comment type="caution">
    <text evidence="7">The sequence shown here is derived from an EMBL/GenBank/DDBJ whole genome shotgun (WGS) entry which is preliminary data.</text>
</comment>
<keyword evidence="3" id="KW-0999">Mitochondrion inner membrane</keyword>
<dbReference type="Proteomes" id="UP000440578">
    <property type="component" value="Unassembled WGS sequence"/>
</dbReference>
<organism evidence="7 8">
    <name type="scientific">Amphibalanus amphitrite</name>
    <name type="common">Striped barnacle</name>
    <name type="synonym">Balanus amphitrite</name>
    <dbReference type="NCBI Taxonomy" id="1232801"/>
    <lineage>
        <taxon>Eukaryota</taxon>
        <taxon>Metazoa</taxon>
        <taxon>Ecdysozoa</taxon>
        <taxon>Arthropoda</taxon>
        <taxon>Crustacea</taxon>
        <taxon>Multicrustacea</taxon>
        <taxon>Cirripedia</taxon>
        <taxon>Thoracica</taxon>
        <taxon>Thoracicalcarea</taxon>
        <taxon>Balanomorpha</taxon>
        <taxon>Balanoidea</taxon>
        <taxon>Balanidae</taxon>
        <taxon>Amphibalaninae</taxon>
        <taxon>Amphibalanus</taxon>
    </lineage>
</organism>
<dbReference type="EMBL" id="VIIS01001753">
    <property type="protein sequence ID" value="KAF0293321.1"/>
    <property type="molecule type" value="Genomic_DNA"/>
</dbReference>
<dbReference type="GO" id="GO:0045277">
    <property type="term" value="C:respiratory chain complex IV"/>
    <property type="evidence" value="ECO:0007669"/>
    <property type="project" value="InterPro"/>
</dbReference>
<dbReference type="GO" id="GO:0006123">
    <property type="term" value="P:mitochondrial electron transport, cytochrome c to oxygen"/>
    <property type="evidence" value="ECO:0007669"/>
    <property type="project" value="InterPro"/>
</dbReference>
<evidence type="ECO:0000313" key="8">
    <source>
        <dbReference type="Proteomes" id="UP000440578"/>
    </source>
</evidence>
<evidence type="ECO:0000256" key="3">
    <source>
        <dbReference type="ARBA" id="ARBA00022792"/>
    </source>
</evidence>
<dbReference type="GO" id="GO:0005743">
    <property type="term" value="C:mitochondrial inner membrane"/>
    <property type="evidence" value="ECO:0007669"/>
    <property type="project" value="UniProtKB-SubCell"/>
</dbReference>
<dbReference type="Gene3D" id="4.10.91.10">
    <property type="entry name" value="Cytochrome c oxidase, subunit VIIa"/>
    <property type="match status" value="1"/>
</dbReference>
<evidence type="ECO:0000313" key="7">
    <source>
        <dbReference type="EMBL" id="KAF0293321.1"/>
    </source>
</evidence>
<reference evidence="7 8" key="1">
    <citation type="submission" date="2019-07" db="EMBL/GenBank/DDBJ databases">
        <title>Draft genome assembly of a fouling barnacle, Amphibalanus amphitrite (Darwin, 1854): The first reference genome for Thecostraca.</title>
        <authorList>
            <person name="Kim W."/>
        </authorList>
    </citation>
    <scope>NUCLEOTIDE SEQUENCE [LARGE SCALE GENOMIC DNA]</scope>
    <source>
        <strain evidence="7">SNU_AA5</strain>
        <tissue evidence="7">Soma without cirri and trophi</tissue>
    </source>
</reference>
<evidence type="ECO:0000256" key="6">
    <source>
        <dbReference type="SAM" id="Phobius"/>
    </source>
</evidence>